<dbReference type="AlphaFoldDB" id="A0A5K7ZMV2"/>
<organism evidence="2 3">
    <name type="scientific">Desulfosarcina widdelii</name>
    <dbReference type="NCBI Taxonomy" id="947919"/>
    <lineage>
        <taxon>Bacteria</taxon>
        <taxon>Pseudomonadati</taxon>
        <taxon>Thermodesulfobacteriota</taxon>
        <taxon>Desulfobacteria</taxon>
        <taxon>Desulfobacterales</taxon>
        <taxon>Desulfosarcinaceae</taxon>
        <taxon>Desulfosarcina</taxon>
    </lineage>
</organism>
<dbReference type="CDD" id="cd00077">
    <property type="entry name" value="HDc"/>
    <property type="match status" value="1"/>
</dbReference>
<dbReference type="KEGG" id="dwd:DSCW_48540"/>
<keyword evidence="3" id="KW-1185">Reference proteome</keyword>
<dbReference type="Pfam" id="PF13487">
    <property type="entry name" value="HD_5"/>
    <property type="match status" value="1"/>
</dbReference>
<evidence type="ECO:0000259" key="1">
    <source>
        <dbReference type="PROSITE" id="PS51832"/>
    </source>
</evidence>
<name>A0A5K7ZMV2_9BACT</name>
<protein>
    <recommendedName>
        <fullName evidence="1">HD-GYP domain-containing protein</fullName>
    </recommendedName>
</protein>
<dbReference type="SUPFAM" id="SSF109604">
    <property type="entry name" value="HD-domain/PDEase-like"/>
    <property type="match status" value="1"/>
</dbReference>
<dbReference type="PROSITE" id="PS51832">
    <property type="entry name" value="HD_GYP"/>
    <property type="match status" value="1"/>
</dbReference>
<proteinExistence type="predicted"/>
<evidence type="ECO:0000313" key="3">
    <source>
        <dbReference type="Proteomes" id="UP000427769"/>
    </source>
</evidence>
<accession>A0A5K7ZMV2</accession>
<dbReference type="PANTHER" id="PTHR45228">
    <property type="entry name" value="CYCLIC DI-GMP PHOSPHODIESTERASE TM_0186-RELATED"/>
    <property type="match status" value="1"/>
</dbReference>
<dbReference type="InterPro" id="IPR052020">
    <property type="entry name" value="Cyclic_di-GMP/3'3'-cGAMP_PDE"/>
</dbReference>
<sequence length="216" mass="24588">MAIVTSLVELTDSRDPQTGAHLLRTKTFAMQLAKQLKKSNKYANIISKEFIENIYETAPLHDIGKVGIQDSILLKAGKLDYEEIQEMRQHPLIGGKVLQDIIDQYGIHQPFIIMAKNIAAFHHERFDGTGYPEGLKGENIPLEARIFALADVYDALRSERPYKQSLSHIEVINKIKSESGKHFDPDIVNAFLTIEKMFSKLLYNDYKNTQNGLSWI</sequence>
<dbReference type="EMBL" id="AP021875">
    <property type="protein sequence ID" value="BBO77437.1"/>
    <property type="molecule type" value="Genomic_DNA"/>
</dbReference>
<dbReference type="SMART" id="SM00471">
    <property type="entry name" value="HDc"/>
    <property type="match status" value="1"/>
</dbReference>
<dbReference type="InterPro" id="IPR037522">
    <property type="entry name" value="HD_GYP_dom"/>
</dbReference>
<dbReference type="InterPro" id="IPR003607">
    <property type="entry name" value="HD/PDEase_dom"/>
</dbReference>
<dbReference type="Proteomes" id="UP000427769">
    <property type="component" value="Chromosome"/>
</dbReference>
<feature type="domain" description="HD-GYP" evidence="1">
    <location>
        <begin position="1"/>
        <end position="207"/>
    </location>
</feature>
<evidence type="ECO:0000313" key="2">
    <source>
        <dbReference type="EMBL" id="BBO77437.1"/>
    </source>
</evidence>
<dbReference type="Gene3D" id="1.10.3210.10">
    <property type="entry name" value="Hypothetical protein af1432"/>
    <property type="match status" value="1"/>
</dbReference>
<dbReference type="PANTHER" id="PTHR45228:SF5">
    <property type="entry name" value="CYCLIC DI-GMP PHOSPHODIESTERASE VC_1348-RELATED"/>
    <property type="match status" value="1"/>
</dbReference>
<reference evidence="2 3" key="1">
    <citation type="submission" date="2019-11" db="EMBL/GenBank/DDBJ databases">
        <title>Comparative genomics of hydrocarbon-degrading Desulfosarcina strains.</title>
        <authorList>
            <person name="Watanabe M."/>
            <person name="Kojima H."/>
            <person name="Fukui M."/>
        </authorList>
    </citation>
    <scope>NUCLEOTIDE SEQUENCE [LARGE SCALE GENOMIC DNA]</scope>
    <source>
        <strain evidence="2 3">PP31</strain>
    </source>
</reference>
<gene>
    <name evidence="2" type="ORF">DSCW_48540</name>
</gene>